<dbReference type="SMART" id="SM00062">
    <property type="entry name" value="PBPb"/>
    <property type="match status" value="1"/>
</dbReference>
<dbReference type="PANTHER" id="PTHR38834">
    <property type="entry name" value="PERIPLASMIC SUBSTRATE BINDING PROTEIN FAMILY 3"/>
    <property type="match status" value="1"/>
</dbReference>
<dbReference type="Pfam" id="PF00497">
    <property type="entry name" value="SBP_bac_3"/>
    <property type="match status" value="1"/>
</dbReference>
<dbReference type="PANTHER" id="PTHR38834:SF3">
    <property type="entry name" value="SOLUTE-BINDING PROTEIN FAMILY 3_N-TERMINAL DOMAIN-CONTAINING PROTEIN"/>
    <property type="match status" value="1"/>
</dbReference>
<evidence type="ECO:0000259" key="1">
    <source>
        <dbReference type="SMART" id="SM00062"/>
    </source>
</evidence>
<dbReference type="InterPro" id="IPR001638">
    <property type="entry name" value="Solute-binding_3/MltF_N"/>
</dbReference>
<dbReference type="SUPFAM" id="SSF53850">
    <property type="entry name" value="Periplasmic binding protein-like II"/>
    <property type="match status" value="1"/>
</dbReference>
<dbReference type="Gene3D" id="3.40.190.10">
    <property type="entry name" value="Periplasmic binding protein-like II"/>
    <property type="match status" value="2"/>
</dbReference>
<evidence type="ECO:0000313" key="3">
    <source>
        <dbReference type="Proteomes" id="UP000654304"/>
    </source>
</evidence>
<name>A0ABR7A6F6_9BURK</name>
<dbReference type="EMBL" id="JACOGD010000006">
    <property type="protein sequence ID" value="MBC3932476.1"/>
    <property type="molecule type" value="Genomic_DNA"/>
</dbReference>
<dbReference type="Proteomes" id="UP000654304">
    <property type="component" value="Unassembled WGS sequence"/>
</dbReference>
<sequence length="244" mass="26977">MALPANPAELTIYTEDWPPISFKSGDKLDGMAVELVQALQKRIGSNAAIQLVPWNRGYKALLEDPNVLLFTVGRSEEREKIMTLVGPLAISRTVLYTRKGNAARLLGLGDDLYQVAVGAYRGSIFADAAMKKGFQTLDLAATPQVVAKMLMMGRFDLWADGNVVVPSVLKDIGYTIQDVERVMVLDSLELYLAFSPKTPLSTIKIWEEGLRQMKKDGSFQKIHQKWLPGETPPIETLRLGLTGN</sequence>
<comment type="caution">
    <text evidence="2">The sequence shown here is derived from an EMBL/GenBank/DDBJ whole genome shotgun (WGS) entry which is preliminary data.</text>
</comment>
<feature type="domain" description="Solute-binding protein family 3/N-terminal" evidence="1">
    <location>
        <begin position="9"/>
        <end position="230"/>
    </location>
</feature>
<organism evidence="2 3">
    <name type="scientific">Undibacterium curvum</name>
    <dbReference type="NCBI Taxonomy" id="2762294"/>
    <lineage>
        <taxon>Bacteria</taxon>
        <taxon>Pseudomonadati</taxon>
        <taxon>Pseudomonadota</taxon>
        <taxon>Betaproteobacteria</taxon>
        <taxon>Burkholderiales</taxon>
        <taxon>Oxalobacteraceae</taxon>
        <taxon>Undibacterium</taxon>
    </lineage>
</organism>
<accession>A0ABR7A6F6</accession>
<evidence type="ECO:0000313" key="2">
    <source>
        <dbReference type="EMBL" id="MBC3932476.1"/>
    </source>
</evidence>
<protein>
    <submittedName>
        <fullName evidence="2">Transporter substrate-binding domain-containing protein</fullName>
    </submittedName>
</protein>
<reference evidence="2 3" key="1">
    <citation type="submission" date="2020-08" db="EMBL/GenBank/DDBJ databases">
        <title>Novel species isolated from subtropical streams in China.</title>
        <authorList>
            <person name="Lu H."/>
        </authorList>
    </citation>
    <scope>NUCLEOTIDE SEQUENCE [LARGE SCALE GENOMIC DNA]</scope>
    <source>
        <strain evidence="2 3">CY22W</strain>
    </source>
</reference>
<proteinExistence type="predicted"/>
<gene>
    <name evidence="2" type="ORF">H8K43_12380</name>
</gene>
<keyword evidence="3" id="KW-1185">Reference proteome</keyword>